<dbReference type="PROSITE" id="PS50949">
    <property type="entry name" value="HTH_GNTR"/>
    <property type="match status" value="1"/>
</dbReference>
<feature type="domain" description="HTH gntR-type" evidence="4">
    <location>
        <begin position="31"/>
        <end position="99"/>
    </location>
</feature>
<evidence type="ECO:0000256" key="3">
    <source>
        <dbReference type="ARBA" id="ARBA00023163"/>
    </source>
</evidence>
<dbReference type="SUPFAM" id="SSF46785">
    <property type="entry name" value="Winged helix' DNA-binding domain"/>
    <property type="match status" value="1"/>
</dbReference>
<dbReference type="InterPro" id="IPR036388">
    <property type="entry name" value="WH-like_DNA-bd_sf"/>
</dbReference>
<dbReference type="SUPFAM" id="SSF48008">
    <property type="entry name" value="GntR ligand-binding domain-like"/>
    <property type="match status" value="1"/>
</dbReference>
<keyword evidence="3" id="KW-0804">Transcription</keyword>
<name>A0ABU0FMG7_9HYPH</name>
<reference evidence="5 6" key="1">
    <citation type="submission" date="2023-07" db="EMBL/GenBank/DDBJ databases">
        <title>Genomic Encyclopedia of Type Strains, Phase IV (KMG-IV): sequencing the most valuable type-strain genomes for metagenomic binning, comparative biology and taxonomic classification.</title>
        <authorList>
            <person name="Goeker M."/>
        </authorList>
    </citation>
    <scope>NUCLEOTIDE SEQUENCE [LARGE SCALE GENOMIC DNA]</scope>
    <source>
        <strain evidence="5 6">DSM 5896</strain>
    </source>
</reference>
<dbReference type="GO" id="GO:0003677">
    <property type="term" value="F:DNA binding"/>
    <property type="evidence" value="ECO:0007669"/>
    <property type="project" value="UniProtKB-KW"/>
</dbReference>
<comment type="caution">
    <text evidence="5">The sequence shown here is derived from an EMBL/GenBank/DDBJ whole genome shotgun (WGS) entry which is preliminary data.</text>
</comment>
<evidence type="ECO:0000256" key="1">
    <source>
        <dbReference type="ARBA" id="ARBA00023015"/>
    </source>
</evidence>
<dbReference type="InterPro" id="IPR036390">
    <property type="entry name" value="WH_DNA-bd_sf"/>
</dbReference>
<keyword evidence="2 5" id="KW-0238">DNA-binding</keyword>
<dbReference type="SMART" id="SM00345">
    <property type="entry name" value="HTH_GNTR"/>
    <property type="match status" value="1"/>
</dbReference>
<dbReference type="Gene3D" id="1.10.10.10">
    <property type="entry name" value="Winged helix-like DNA-binding domain superfamily/Winged helix DNA-binding domain"/>
    <property type="match status" value="1"/>
</dbReference>
<dbReference type="EMBL" id="JAUSVK010000001">
    <property type="protein sequence ID" value="MDQ0395706.1"/>
    <property type="molecule type" value="Genomic_DNA"/>
</dbReference>
<dbReference type="InterPro" id="IPR008920">
    <property type="entry name" value="TF_FadR/GntR_C"/>
</dbReference>
<sequence>MNSSRDTGFLWIDDDATAERPESGSTSYRLRGVQGRLIRTLGESIVRGLYPPNVTLPREAELMETYGASRTTIREVIKVLSAKGLVETRQKVGTRVRARDEWNIFDGDVLSWHTFDSLDQDILKDLIEMRQLVEPPAARFAAGRATLDDIASISQACADMQASIGDVAAYARADVKFHMVVFAASHNVLLKRFAHTVANFLQFSFRIQQEALEESSSRFEEDLAIHIGIFNAINRGDAAAAEEGMLRAILDGKAHLQRARARFRDREAKRS</sequence>
<proteinExistence type="predicted"/>
<evidence type="ECO:0000256" key="2">
    <source>
        <dbReference type="ARBA" id="ARBA00023125"/>
    </source>
</evidence>
<evidence type="ECO:0000313" key="5">
    <source>
        <dbReference type="EMBL" id="MDQ0395706.1"/>
    </source>
</evidence>
<protein>
    <submittedName>
        <fullName evidence="5">DNA-binding FadR family transcriptional regulator</fullName>
    </submittedName>
</protein>
<dbReference type="PANTHER" id="PTHR43537">
    <property type="entry name" value="TRANSCRIPTIONAL REGULATOR, GNTR FAMILY"/>
    <property type="match status" value="1"/>
</dbReference>
<dbReference type="InterPro" id="IPR000524">
    <property type="entry name" value="Tscrpt_reg_HTH_GntR"/>
</dbReference>
<evidence type="ECO:0000259" key="4">
    <source>
        <dbReference type="PROSITE" id="PS50949"/>
    </source>
</evidence>
<dbReference type="RefSeq" id="WP_307434818.1">
    <property type="nucleotide sequence ID" value="NZ_JAUSVK010000001.1"/>
</dbReference>
<dbReference type="Gene3D" id="1.20.120.530">
    <property type="entry name" value="GntR ligand-binding domain-like"/>
    <property type="match status" value="1"/>
</dbReference>
<keyword evidence="1" id="KW-0805">Transcription regulation</keyword>
<gene>
    <name evidence="5" type="ORF">J3R73_005498</name>
</gene>
<dbReference type="PANTHER" id="PTHR43537:SF44">
    <property type="entry name" value="GNTR FAMILY REGULATORY PROTEIN"/>
    <property type="match status" value="1"/>
</dbReference>
<dbReference type="PRINTS" id="PR00035">
    <property type="entry name" value="HTHGNTR"/>
</dbReference>
<dbReference type="CDD" id="cd07377">
    <property type="entry name" value="WHTH_GntR"/>
    <property type="match status" value="1"/>
</dbReference>
<keyword evidence="6" id="KW-1185">Reference proteome</keyword>
<dbReference type="Pfam" id="PF07729">
    <property type="entry name" value="FCD"/>
    <property type="match status" value="1"/>
</dbReference>
<dbReference type="Pfam" id="PF00392">
    <property type="entry name" value="GntR"/>
    <property type="match status" value="1"/>
</dbReference>
<dbReference type="InterPro" id="IPR011711">
    <property type="entry name" value="GntR_C"/>
</dbReference>
<dbReference type="Proteomes" id="UP001237448">
    <property type="component" value="Unassembled WGS sequence"/>
</dbReference>
<evidence type="ECO:0000313" key="6">
    <source>
        <dbReference type="Proteomes" id="UP001237448"/>
    </source>
</evidence>
<accession>A0ABU0FMG7</accession>
<dbReference type="SMART" id="SM00895">
    <property type="entry name" value="FCD"/>
    <property type="match status" value="1"/>
</dbReference>
<organism evidence="5 6">
    <name type="scientific">Labrys monachus</name>
    <dbReference type="NCBI Taxonomy" id="217067"/>
    <lineage>
        <taxon>Bacteria</taxon>
        <taxon>Pseudomonadati</taxon>
        <taxon>Pseudomonadota</taxon>
        <taxon>Alphaproteobacteria</taxon>
        <taxon>Hyphomicrobiales</taxon>
        <taxon>Xanthobacteraceae</taxon>
        <taxon>Labrys</taxon>
    </lineage>
</organism>